<comment type="caution">
    <text evidence="1">The sequence shown here is derived from an EMBL/GenBank/DDBJ whole genome shotgun (WGS) entry which is preliminary data.</text>
</comment>
<dbReference type="AlphaFoldDB" id="A0AA36M9Y6"/>
<dbReference type="EMBL" id="CATQJL010000305">
    <property type="protein sequence ID" value="CAJ0602883.1"/>
    <property type="molecule type" value="Genomic_DNA"/>
</dbReference>
<evidence type="ECO:0000313" key="2">
    <source>
        <dbReference type="Proteomes" id="UP001176961"/>
    </source>
</evidence>
<dbReference type="Proteomes" id="UP001176961">
    <property type="component" value="Unassembled WGS sequence"/>
</dbReference>
<proteinExistence type="predicted"/>
<keyword evidence="2" id="KW-1185">Reference proteome</keyword>
<accession>A0AA36M9Y6</accession>
<evidence type="ECO:0000313" key="1">
    <source>
        <dbReference type="EMBL" id="CAJ0602883.1"/>
    </source>
</evidence>
<reference evidence="1" key="1">
    <citation type="submission" date="2023-07" db="EMBL/GenBank/DDBJ databases">
        <authorList>
            <consortium name="CYATHOMIX"/>
        </authorList>
    </citation>
    <scope>NUCLEOTIDE SEQUENCE</scope>
    <source>
        <strain evidence="1">N/A</strain>
    </source>
</reference>
<sequence length="78" mass="8634">MPIGERMEAHVSETSIATSIILPLFLNFYCLSSMPANAEFPSENLFGSLQDHAKDHSFSKLFVIHNLSGNIVVVSRII</sequence>
<gene>
    <name evidence="1" type="ORF">CYNAS_LOCUS14866</name>
</gene>
<name>A0AA36M9Y6_CYLNA</name>
<organism evidence="1 2">
    <name type="scientific">Cylicocyclus nassatus</name>
    <name type="common">Nematode worm</name>
    <dbReference type="NCBI Taxonomy" id="53992"/>
    <lineage>
        <taxon>Eukaryota</taxon>
        <taxon>Metazoa</taxon>
        <taxon>Ecdysozoa</taxon>
        <taxon>Nematoda</taxon>
        <taxon>Chromadorea</taxon>
        <taxon>Rhabditida</taxon>
        <taxon>Rhabditina</taxon>
        <taxon>Rhabditomorpha</taxon>
        <taxon>Strongyloidea</taxon>
        <taxon>Strongylidae</taxon>
        <taxon>Cylicocyclus</taxon>
    </lineage>
</organism>
<protein>
    <submittedName>
        <fullName evidence="1">Uncharacterized protein</fullName>
    </submittedName>
</protein>